<proteinExistence type="predicted"/>
<keyword evidence="2" id="KW-1185">Reference proteome</keyword>
<evidence type="ECO:0000313" key="3">
    <source>
        <dbReference type="WBParaSite" id="MhA1_Contig266.frz3.gene11"/>
    </source>
</evidence>
<dbReference type="Proteomes" id="UP000095281">
    <property type="component" value="Unplaced"/>
</dbReference>
<evidence type="ECO:0000313" key="2">
    <source>
        <dbReference type="Proteomes" id="UP000095281"/>
    </source>
</evidence>
<accession>A0A1I8BKD6</accession>
<dbReference type="WBParaSite" id="MhA1_Contig266.frz3.gene11">
    <property type="protein sequence ID" value="MhA1_Contig266.frz3.gene11"/>
    <property type="gene ID" value="MhA1_Contig266.frz3.gene11"/>
</dbReference>
<feature type="region of interest" description="Disordered" evidence="1">
    <location>
        <begin position="214"/>
        <end position="240"/>
    </location>
</feature>
<feature type="compositionally biased region" description="Acidic residues" evidence="1">
    <location>
        <begin position="214"/>
        <end position="232"/>
    </location>
</feature>
<reference evidence="3" key="1">
    <citation type="submission" date="2016-11" db="UniProtKB">
        <authorList>
            <consortium name="WormBaseParasite"/>
        </authorList>
    </citation>
    <scope>IDENTIFICATION</scope>
</reference>
<evidence type="ECO:0000256" key="1">
    <source>
        <dbReference type="SAM" id="MobiDB-lite"/>
    </source>
</evidence>
<protein>
    <submittedName>
        <fullName evidence="3">Uncharacterized protein</fullName>
    </submittedName>
</protein>
<name>A0A1I8BKD6_MELHA</name>
<sequence length="240" mass="27764">MLMEFVKMASNMKNYEEFYGNKSKAGLVSFNAAGLVSWFFPLLVDGAIKQIGLNELRERLQLKKQKINFTSIVEEEVEDKNINYTNRALSHFQEKVHLYSLGSSALFWPEDIQTAEKSLDKIFPEIRQLFKLKYEELQVNKELFNNQKIDELLLHFIRMRNKINKAIHCGITVCPDGSEDDIIHCFKAHGAVLEGREILRDRLNGQRCEDNEINADEECNDAESEEGEENEYSSDASLEF</sequence>
<organism evidence="2 3">
    <name type="scientific">Meloidogyne hapla</name>
    <name type="common">Root-knot nematode worm</name>
    <dbReference type="NCBI Taxonomy" id="6305"/>
    <lineage>
        <taxon>Eukaryota</taxon>
        <taxon>Metazoa</taxon>
        <taxon>Ecdysozoa</taxon>
        <taxon>Nematoda</taxon>
        <taxon>Chromadorea</taxon>
        <taxon>Rhabditida</taxon>
        <taxon>Tylenchina</taxon>
        <taxon>Tylenchomorpha</taxon>
        <taxon>Tylenchoidea</taxon>
        <taxon>Meloidogynidae</taxon>
        <taxon>Meloidogyninae</taxon>
        <taxon>Meloidogyne</taxon>
    </lineage>
</organism>
<dbReference type="AlphaFoldDB" id="A0A1I8BKD6"/>